<dbReference type="EMBL" id="JAFEMO010000015">
    <property type="protein sequence ID" value="KAH7544486.1"/>
    <property type="molecule type" value="Genomic_DNA"/>
</dbReference>
<keyword evidence="2" id="KW-0472">Membrane</keyword>
<keyword evidence="2" id="KW-1133">Transmembrane helix</keyword>
<reference evidence="3 4" key="1">
    <citation type="submission" date="2021-02" db="EMBL/GenBank/DDBJ databases">
        <title>Plant Genome Project.</title>
        <authorList>
            <person name="Zhang R.-G."/>
        </authorList>
    </citation>
    <scope>NUCLEOTIDE SEQUENCE [LARGE SCALE GENOMIC DNA]</scope>
    <source>
        <tissue evidence="3">Leaves</tissue>
    </source>
</reference>
<evidence type="ECO:0000256" key="2">
    <source>
        <dbReference type="SAM" id="Phobius"/>
    </source>
</evidence>
<accession>A0ABQ8H2R5</accession>
<feature type="region of interest" description="Disordered" evidence="1">
    <location>
        <begin position="25"/>
        <end position="50"/>
    </location>
</feature>
<organism evidence="3 4">
    <name type="scientific">Xanthoceras sorbifolium</name>
    <dbReference type="NCBI Taxonomy" id="99658"/>
    <lineage>
        <taxon>Eukaryota</taxon>
        <taxon>Viridiplantae</taxon>
        <taxon>Streptophyta</taxon>
        <taxon>Embryophyta</taxon>
        <taxon>Tracheophyta</taxon>
        <taxon>Spermatophyta</taxon>
        <taxon>Magnoliopsida</taxon>
        <taxon>eudicotyledons</taxon>
        <taxon>Gunneridae</taxon>
        <taxon>Pentapetalae</taxon>
        <taxon>rosids</taxon>
        <taxon>malvids</taxon>
        <taxon>Sapindales</taxon>
        <taxon>Sapindaceae</taxon>
        <taxon>Xanthoceroideae</taxon>
        <taxon>Xanthoceras</taxon>
    </lineage>
</organism>
<dbReference type="Proteomes" id="UP000827721">
    <property type="component" value="Unassembled WGS sequence"/>
</dbReference>
<proteinExistence type="predicted"/>
<name>A0ABQ8H2R5_9ROSI</name>
<keyword evidence="4" id="KW-1185">Reference proteome</keyword>
<evidence type="ECO:0000313" key="4">
    <source>
        <dbReference type="Proteomes" id="UP000827721"/>
    </source>
</evidence>
<feature type="compositionally biased region" description="Low complexity" evidence="1">
    <location>
        <begin position="38"/>
        <end position="50"/>
    </location>
</feature>
<feature type="compositionally biased region" description="Polar residues" evidence="1">
    <location>
        <begin position="25"/>
        <end position="37"/>
    </location>
</feature>
<comment type="caution">
    <text evidence="3">The sequence shown here is derived from an EMBL/GenBank/DDBJ whole genome shotgun (WGS) entry which is preliminary data.</text>
</comment>
<feature type="transmembrane region" description="Helical" evidence="2">
    <location>
        <begin position="57"/>
        <end position="80"/>
    </location>
</feature>
<protein>
    <recommendedName>
        <fullName evidence="5">Transmembrane protein</fullName>
    </recommendedName>
</protein>
<evidence type="ECO:0000313" key="3">
    <source>
        <dbReference type="EMBL" id="KAH7544486.1"/>
    </source>
</evidence>
<sequence length="86" mass="9480">MEVGSSSTSAPTSATVTRVLWYSNTPAPSSNENQFGLSSQQDVSQSAPQPSQQCSGIIILNLKLLIMAYVLIFYNVMFVWDFNSRK</sequence>
<evidence type="ECO:0008006" key="5">
    <source>
        <dbReference type="Google" id="ProtNLM"/>
    </source>
</evidence>
<keyword evidence="2" id="KW-0812">Transmembrane</keyword>
<gene>
    <name evidence="3" type="ORF">JRO89_XS15G0173500</name>
</gene>
<evidence type="ECO:0000256" key="1">
    <source>
        <dbReference type="SAM" id="MobiDB-lite"/>
    </source>
</evidence>